<evidence type="ECO:0000313" key="2">
    <source>
        <dbReference type="Proteomes" id="UP000034290"/>
    </source>
</evidence>
<name>A0A0G1XZM6_9BACT</name>
<sequence>MTVGKFTITADAGGTIAWRKLILGVASSTGVTATGWGIYDAADESTVLTGSSAHQNVSSTTVTILSTGDQEISGSKTYIVKATIGSPLTTGWSLSVNIPNSAIFAAPDTYAAAAAVTTNNFVWSDESVIGHSATTADWMGNYLVKNTPTDSQTLTK</sequence>
<dbReference type="EMBL" id="LCRM01000027">
    <property type="protein sequence ID" value="KKW36436.1"/>
    <property type="molecule type" value="Genomic_DNA"/>
</dbReference>
<organism evidence="1 2">
    <name type="scientific">Candidatus Giovannonibacteria bacterium GW2011_GWA2_53_7</name>
    <dbReference type="NCBI Taxonomy" id="1618650"/>
    <lineage>
        <taxon>Bacteria</taxon>
        <taxon>Candidatus Giovannoniibacteriota</taxon>
    </lineage>
</organism>
<gene>
    <name evidence="1" type="ORF">UY81_C0027G0002</name>
</gene>
<dbReference type="Proteomes" id="UP000034290">
    <property type="component" value="Unassembled WGS sequence"/>
</dbReference>
<reference evidence="1 2" key="1">
    <citation type="journal article" date="2015" name="Nature">
        <title>rRNA introns, odd ribosomes, and small enigmatic genomes across a large radiation of phyla.</title>
        <authorList>
            <person name="Brown C.T."/>
            <person name="Hug L.A."/>
            <person name="Thomas B.C."/>
            <person name="Sharon I."/>
            <person name="Castelle C.J."/>
            <person name="Singh A."/>
            <person name="Wilkins M.J."/>
            <person name="Williams K.H."/>
            <person name="Banfield J.F."/>
        </authorList>
    </citation>
    <scope>NUCLEOTIDE SEQUENCE [LARGE SCALE GENOMIC DNA]</scope>
</reference>
<accession>A0A0G1XZM6</accession>
<dbReference type="AlphaFoldDB" id="A0A0G1XZM6"/>
<protein>
    <submittedName>
        <fullName evidence="1">Uncharacterized protein</fullName>
    </submittedName>
</protein>
<proteinExistence type="predicted"/>
<evidence type="ECO:0000313" key="1">
    <source>
        <dbReference type="EMBL" id="KKW36436.1"/>
    </source>
</evidence>
<comment type="caution">
    <text evidence="1">The sequence shown here is derived from an EMBL/GenBank/DDBJ whole genome shotgun (WGS) entry which is preliminary data.</text>
</comment>